<keyword evidence="4" id="KW-1185">Reference proteome</keyword>
<dbReference type="OrthoDB" id="1625577at2759"/>
<feature type="chain" id="PRO_5025587884" description="Encoded peptide" evidence="2">
    <location>
        <begin position="28"/>
        <end position="78"/>
    </location>
</feature>
<sequence>MAMLLLSKRFLLVALLLFCFIFMTAKARSLKVSDDIGVDKGQTSEMFKPNNNEVAHNSSDSVDTMDYTPAKKNPPIHN</sequence>
<evidence type="ECO:0000256" key="1">
    <source>
        <dbReference type="SAM" id="MobiDB-lite"/>
    </source>
</evidence>
<accession>A0A6A4PMI8</accession>
<keyword evidence="2" id="KW-0732">Signal</keyword>
<gene>
    <name evidence="3" type="ORF">Lalb_Chr12g0203411</name>
</gene>
<feature type="region of interest" description="Disordered" evidence="1">
    <location>
        <begin position="42"/>
        <end position="78"/>
    </location>
</feature>
<evidence type="ECO:0000313" key="3">
    <source>
        <dbReference type="EMBL" id="KAE9602801.1"/>
    </source>
</evidence>
<reference evidence="4" key="1">
    <citation type="journal article" date="2020" name="Nat. Commun.">
        <title>Genome sequence of the cluster root forming white lupin.</title>
        <authorList>
            <person name="Hufnagel B."/>
            <person name="Marques A."/>
            <person name="Soriano A."/>
            <person name="Marques L."/>
            <person name="Divol F."/>
            <person name="Doumas P."/>
            <person name="Sallet E."/>
            <person name="Mancinotti D."/>
            <person name="Carrere S."/>
            <person name="Marande W."/>
            <person name="Arribat S."/>
            <person name="Keller J."/>
            <person name="Huneau C."/>
            <person name="Blein T."/>
            <person name="Aime D."/>
            <person name="Laguerre M."/>
            <person name="Taylor J."/>
            <person name="Schubert V."/>
            <person name="Nelson M."/>
            <person name="Geu-Flores F."/>
            <person name="Crespi M."/>
            <person name="Gallardo-Guerrero K."/>
            <person name="Delaux P.-M."/>
            <person name="Salse J."/>
            <person name="Berges H."/>
            <person name="Guyot R."/>
            <person name="Gouzy J."/>
            <person name="Peret B."/>
        </authorList>
    </citation>
    <scope>NUCLEOTIDE SEQUENCE [LARGE SCALE GENOMIC DNA]</scope>
    <source>
        <strain evidence="4">cv. Amiga</strain>
    </source>
</reference>
<comment type="caution">
    <text evidence="3">The sequence shown here is derived from an EMBL/GenBank/DDBJ whole genome shotgun (WGS) entry which is preliminary data.</text>
</comment>
<dbReference type="Proteomes" id="UP000447434">
    <property type="component" value="Chromosome 12"/>
</dbReference>
<feature type="compositionally biased region" description="Polar residues" evidence="1">
    <location>
        <begin position="42"/>
        <end position="62"/>
    </location>
</feature>
<dbReference type="AlphaFoldDB" id="A0A6A4PMI8"/>
<dbReference type="InterPro" id="IPR049306">
    <property type="entry name" value="GLV1-2"/>
</dbReference>
<evidence type="ECO:0000313" key="4">
    <source>
        <dbReference type="Proteomes" id="UP000447434"/>
    </source>
</evidence>
<dbReference type="EMBL" id="WOCE01000012">
    <property type="protein sequence ID" value="KAE9602801.1"/>
    <property type="molecule type" value="Genomic_DNA"/>
</dbReference>
<evidence type="ECO:0008006" key="5">
    <source>
        <dbReference type="Google" id="ProtNLM"/>
    </source>
</evidence>
<evidence type="ECO:0000256" key="2">
    <source>
        <dbReference type="SAM" id="SignalP"/>
    </source>
</evidence>
<proteinExistence type="predicted"/>
<protein>
    <recommendedName>
        <fullName evidence="5">Encoded peptide</fullName>
    </recommendedName>
</protein>
<dbReference type="Pfam" id="PF21529">
    <property type="entry name" value="GLV1-2"/>
    <property type="match status" value="1"/>
</dbReference>
<organism evidence="3 4">
    <name type="scientific">Lupinus albus</name>
    <name type="common">White lupine</name>
    <name type="synonym">Lupinus termis</name>
    <dbReference type="NCBI Taxonomy" id="3870"/>
    <lineage>
        <taxon>Eukaryota</taxon>
        <taxon>Viridiplantae</taxon>
        <taxon>Streptophyta</taxon>
        <taxon>Embryophyta</taxon>
        <taxon>Tracheophyta</taxon>
        <taxon>Spermatophyta</taxon>
        <taxon>Magnoliopsida</taxon>
        <taxon>eudicotyledons</taxon>
        <taxon>Gunneridae</taxon>
        <taxon>Pentapetalae</taxon>
        <taxon>rosids</taxon>
        <taxon>fabids</taxon>
        <taxon>Fabales</taxon>
        <taxon>Fabaceae</taxon>
        <taxon>Papilionoideae</taxon>
        <taxon>50 kb inversion clade</taxon>
        <taxon>genistoids sensu lato</taxon>
        <taxon>core genistoids</taxon>
        <taxon>Genisteae</taxon>
        <taxon>Lupinus</taxon>
    </lineage>
</organism>
<feature type="signal peptide" evidence="2">
    <location>
        <begin position="1"/>
        <end position="27"/>
    </location>
</feature>
<name>A0A6A4PMI8_LUPAL</name>